<evidence type="ECO:0000259" key="2">
    <source>
        <dbReference type="SMART" id="SM01204"/>
    </source>
</evidence>
<dbReference type="InterPro" id="IPR013702">
    <property type="entry name" value="FIST_domain_N"/>
</dbReference>
<comment type="caution">
    <text evidence="3">The sequence shown here is derived from an EMBL/GenBank/DDBJ whole genome shotgun (WGS) entry which is preliminary data.</text>
</comment>
<evidence type="ECO:0000313" key="4">
    <source>
        <dbReference type="Proteomes" id="UP000228906"/>
    </source>
</evidence>
<dbReference type="PANTHER" id="PTHR40252:SF2">
    <property type="entry name" value="BLR0328 PROTEIN"/>
    <property type="match status" value="1"/>
</dbReference>
<dbReference type="Pfam" id="PF10442">
    <property type="entry name" value="FIST_C"/>
    <property type="match status" value="1"/>
</dbReference>
<dbReference type="SMART" id="SM00897">
    <property type="entry name" value="FIST"/>
    <property type="match status" value="1"/>
</dbReference>
<name>A0A2H0UW76_9BACT</name>
<dbReference type="PANTHER" id="PTHR40252">
    <property type="entry name" value="BLR0328 PROTEIN"/>
    <property type="match status" value="1"/>
</dbReference>
<dbReference type="EMBL" id="PFAV01000057">
    <property type="protein sequence ID" value="PIR91078.1"/>
    <property type="molecule type" value="Genomic_DNA"/>
</dbReference>
<reference evidence="4" key="1">
    <citation type="submission" date="2017-09" db="EMBL/GenBank/DDBJ databases">
        <title>Depth-based differentiation of microbial function through sediment-hosted aquifers and enrichment of novel symbionts in the deep terrestrial subsurface.</title>
        <authorList>
            <person name="Probst A.J."/>
            <person name="Ladd B."/>
            <person name="Jarett J.K."/>
            <person name="Geller-Mcgrath D.E."/>
            <person name="Sieber C.M.K."/>
            <person name="Emerson J.B."/>
            <person name="Anantharaman K."/>
            <person name="Thomas B.C."/>
            <person name="Malmstrom R."/>
            <person name="Stieglmeier M."/>
            <person name="Klingl A."/>
            <person name="Woyke T."/>
            <person name="Ryan C.M."/>
            <person name="Banfield J.F."/>
        </authorList>
    </citation>
    <scope>NUCLEOTIDE SEQUENCE [LARGE SCALE GENOMIC DNA]</scope>
</reference>
<feature type="domain" description="FIST" evidence="1">
    <location>
        <begin position="32"/>
        <end position="222"/>
    </location>
</feature>
<dbReference type="SMART" id="SM01204">
    <property type="entry name" value="FIST_C"/>
    <property type="match status" value="1"/>
</dbReference>
<dbReference type="Proteomes" id="UP000228906">
    <property type="component" value="Unassembled WGS sequence"/>
</dbReference>
<feature type="domain" description="FIST C-domain" evidence="2">
    <location>
        <begin position="223"/>
        <end position="366"/>
    </location>
</feature>
<dbReference type="InterPro" id="IPR019494">
    <property type="entry name" value="FIST_C"/>
</dbReference>
<gene>
    <name evidence="3" type="ORF">COU03_03160</name>
</gene>
<evidence type="ECO:0008006" key="5">
    <source>
        <dbReference type="Google" id="ProtNLM"/>
    </source>
</evidence>
<evidence type="ECO:0000313" key="3">
    <source>
        <dbReference type="EMBL" id="PIR91078.1"/>
    </source>
</evidence>
<accession>A0A2H0UW76</accession>
<evidence type="ECO:0000259" key="1">
    <source>
        <dbReference type="SMART" id="SM00897"/>
    </source>
</evidence>
<sequence length="390" mass="41278">MLKAWSGESIKDDSFSAGQEACSNALSQVNGAANLLVVFATVNYSQEEVLKGVKLLAKDALVVGCSGLRCISNNHGFDKGVAVMAISSDDIILKSAVGVNAQKDSYAAGHSLAKNLVDQATAVLMIFMDAVGVNGSAVVRGILDGSRKNLPIIGGMASDASTFTKTYEYHQGEALSDAVVGVAMSGKISFGIGVQHGWQSIGLPVTVTKSEGATIKEINGKPAIKFFEEYFGAEEAKQLYKPLSRICYVYPLGMSVEGSDELLIRVAFVANEKGELVCAGEIPQGSQIRLMLGDYEKAIEAAQEAAKKAKQQLKGATPKAALVFNCAARYMLLGKRADEEIQAIQSVLGGNIPLIGFYTYGEQAPLRGDVGPTCSSLFHNETMTMILLGE</sequence>
<protein>
    <recommendedName>
        <fullName evidence="5">Histidine kinase</fullName>
    </recommendedName>
</protein>
<dbReference type="Pfam" id="PF08495">
    <property type="entry name" value="FIST"/>
    <property type="match status" value="1"/>
</dbReference>
<proteinExistence type="predicted"/>
<dbReference type="AlphaFoldDB" id="A0A2H0UW76"/>
<organism evidence="3 4">
    <name type="scientific">bacterium (Candidatus Gribaldobacteria) CG10_big_fil_rev_8_21_14_0_10_41_12</name>
    <dbReference type="NCBI Taxonomy" id="2014277"/>
    <lineage>
        <taxon>Bacteria</taxon>
        <taxon>Candidatus Gribaldobacteria</taxon>
    </lineage>
</organism>